<evidence type="ECO:0000313" key="1">
    <source>
        <dbReference type="EMBL" id="ASK26962.1"/>
    </source>
</evidence>
<gene>
    <name evidence="1" type="ORF">BG910_03700</name>
</gene>
<evidence type="ECO:0000313" key="2">
    <source>
        <dbReference type="Proteomes" id="UP000198238"/>
    </source>
</evidence>
<dbReference type="Proteomes" id="UP000198238">
    <property type="component" value="Chromosome"/>
</dbReference>
<organism evidence="1 2">
    <name type="scientific">Neisseria chenwenguii</name>
    <dbReference type="NCBI Taxonomy" id="1853278"/>
    <lineage>
        <taxon>Bacteria</taxon>
        <taxon>Pseudomonadati</taxon>
        <taxon>Pseudomonadota</taxon>
        <taxon>Betaproteobacteria</taxon>
        <taxon>Neisseriales</taxon>
        <taxon>Neisseriaceae</taxon>
        <taxon>Neisseria</taxon>
    </lineage>
</organism>
<reference evidence="1 2" key="1">
    <citation type="submission" date="2017-06" db="EMBL/GenBank/DDBJ databases">
        <title>Neisseria chenwenguii sp. nov., isolated from the intestinal contents of Tibetan Plateau Pika in Yushu, Qinghai Province, China.</title>
        <authorList>
            <person name="Zhang G."/>
        </authorList>
    </citation>
    <scope>NUCLEOTIDE SEQUENCE [LARGE SCALE GENOMIC DNA]</scope>
    <source>
        <strain evidence="1 2">10023</strain>
    </source>
</reference>
<proteinExistence type="predicted"/>
<dbReference type="EMBL" id="CP022278">
    <property type="protein sequence ID" value="ASK26962.1"/>
    <property type="molecule type" value="Genomic_DNA"/>
</dbReference>
<sequence length="137" mass="14706">MSAGLNQKNATMFYLLNTNKTNCQADHDWMLANRCAATFGKVAHKIDGVAAGSTVFLYESGRGIIACGRAGAVVAETACGYREGRVRHRALEDFAPLAQPLNAAQIKTALGRNVSFLATLIRLPDGEKLLAAQKIQK</sequence>
<dbReference type="KEGG" id="nei:BG910_03700"/>
<dbReference type="AlphaFoldDB" id="A0A220S0M4"/>
<keyword evidence="2" id="KW-1185">Reference proteome</keyword>
<protein>
    <submittedName>
        <fullName evidence="1">Uncharacterized protein</fullName>
    </submittedName>
</protein>
<accession>A0A220S0M4</accession>
<name>A0A220S0M4_9NEIS</name>